<dbReference type="GO" id="GO:0016747">
    <property type="term" value="F:acyltransferase activity, transferring groups other than amino-acyl groups"/>
    <property type="evidence" value="ECO:0007669"/>
    <property type="project" value="InterPro"/>
</dbReference>
<protein>
    <recommendedName>
        <fullName evidence="1">N-acetyltransferase domain-containing protein</fullName>
    </recommendedName>
</protein>
<dbReference type="SUPFAM" id="SSF55729">
    <property type="entry name" value="Acyl-CoA N-acyltransferases (Nat)"/>
    <property type="match status" value="1"/>
</dbReference>
<accession>R7VD87</accession>
<dbReference type="InterPro" id="IPR000182">
    <property type="entry name" value="GNAT_dom"/>
</dbReference>
<reference evidence="4" key="1">
    <citation type="submission" date="2012-12" db="EMBL/GenBank/DDBJ databases">
        <authorList>
            <person name="Hellsten U."/>
            <person name="Grimwood J."/>
            <person name="Chapman J.A."/>
            <person name="Shapiro H."/>
            <person name="Aerts A."/>
            <person name="Otillar R.P."/>
            <person name="Terry A.Y."/>
            <person name="Boore J.L."/>
            <person name="Simakov O."/>
            <person name="Marletaz F."/>
            <person name="Cho S.-J."/>
            <person name="Edsinger-Gonzales E."/>
            <person name="Havlak P."/>
            <person name="Kuo D.-H."/>
            <person name="Larsson T."/>
            <person name="Lv J."/>
            <person name="Arendt D."/>
            <person name="Savage R."/>
            <person name="Osoegawa K."/>
            <person name="de Jong P."/>
            <person name="Lindberg D.R."/>
            <person name="Seaver E.C."/>
            <person name="Weisblat D.A."/>
            <person name="Putnam N.H."/>
            <person name="Grigoriev I.V."/>
            <person name="Rokhsar D.S."/>
        </authorList>
    </citation>
    <scope>NUCLEOTIDE SEQUENCE</scope>
    <source>
        <strain evidence="4">I ESC-2004</strain>
    </source>
</reference>
<evidence type="ECO:0000259" key="1">
    <source>
        <dbReference type="PROSITE" id="PS51186"/>
    </source>
</evidence>
<dbReference type="OrthoDB" id="8889733at2759"/>
<dbReference type="EnsemblMetazoa" id="CapteT206689">
    <property type="protein sequence ID" value="CapteP206689"/>
    <property type="gene ID" value="CapteG206689"/>
</dbReference>
<reference evidence="2 4" key="2">
    <citation type="journal article" date="2013" name="Nature">
        <title>Insights into bilaterian evolution from three spiralian genomes.</title>
        <authorList>
            <person name="Simakov O."/>
            <person name="Marletaz F."/>
            <person name="Cho S.J."/>
            <person name="Edsinger-Gonzales E."/>
            <person name="Havlak P."/>
            <person name="Hellsten U."/>
            <person name="Kuo D.H."/>
            <person name="Larsson T."/>
            <person name="Lv J."/>
            <person name="Arendt D."/>
            <person name="Savage R."/>
            <person name="Osoegawa K."/>
            <person name="de Jong P."/>
            <person name="Grimwood J."/>
            <person name="Chapman J.A."/>
            <person name="Shapiro H."/>
            <person name="Aerts A."/>
            <person name="Otillar R.P."/>
            <person name="Terry A.Y."/>
            <person name="Boore J.L."/>
            <person name="Grigoriev I.V."/>
            <person name="Lindberg D.R."/>
            <person name="Seaver E.C."/>
            <person name="Weisblat D.A."/>
            <person name="Putnam N.H."/>
            <person name="Rokhsar D.S."/>
        </authorList>
    </citation>
    <scope>NUCLEOTIDE SEQUENCE</scope>
    <source>
        <strain evidence="2 4">I ESC-2004</strain>
    </source>
</reference>
<dbReference type="Proteomes" id="UP000014760">
    <property type="component" value="Unassembled WGS sequence"/>
</dbReference>
<dbReference type="PROSITE" id="PS51186">
    <property type="entry name" value="GNAT"/>
    <property type="match status" value="1"/>
</dbReference>
<sequence length="330" mass="37018">MASELSRRREPMIETIELAGRIITLREASIEDAERILQMSREVCGPWDYLPSALFPLFNHPRARIYVAEHEQQIVALQFVLVDSSAASAFAAGSRTLKSYQKHRIMTAMGQYAQRALRTEFPRHAELVGTSKTPHLMQTQVDRGECQLRFRWKMTEFELNGKKGERISGICLSKERAVSILLENSSSLFADVFLYSHLWIPCEPSRLSLADAYSSTNTLFYFSGPDRLSGVAFFDAVSAEAGTLATVFCYTSRDSHSQLVFEMLQSVVSHLQTTAQRGKPIRLGIHFPLSCDGDEFMNRLTASAIVQPSCSLRVTECALAAYPAKPKHKL</sequence>
<dbReference type="EMBL" id="KB294666">
    <property type="protein sequence ID" value="ELU14256.1"/>
    <property type="molecule type" value="Genomic_DNA"/>
</dbReference>
<proteinExistence type="predicted"/>
<dbReference type="AlphaFoldDB" id="R7VD87"/>
<reference evidence="3" key="3">
    <citation type="submission" date="2015-06" db="UniProtKB">
        <authorList>
            <consortium name="EnsemblMetazoa"/>
        </authorList>
    </citation>
    <scope>IDENTIFICATION</scope>
</reference>
<name>R7VD87_CAPTE</name>
<dbReference type="EMBL" id="AMQN01018638">
    <property type="status" value="NOT_ANNOTATED_CDS"/>
    <property type="molecule type" value="Genomic_DNA"/>
</dbReference>
<dbReference type="PANTHER" id="PTHR47403">
    <property type="entry name" value="LOC100145250 PROTEIN"/>
    <property type="match status" value="1"/>
</dbReference>
<dbReference type="InterPro" id="IPR016181">
    <property type="entry name" value="Acyl_CoA_acyltransferase"/>
</dbReference>
<dbReference type="PANTHER" id="PTHR47403:SF6">
    <property type="entry name" value="N-ACETYLTRANSFERASE DOMAIN-CONTAINING PROTEIN"/>
    <property type="match status" value="1"/>
</dbReference>
<dbReference type="Gene3D" id="3.40.630.30">
    <property type="match status" value="1"/>
</dbReference>
<organism evidence="2">
    <name type="scientific">Capitella teleta</name>
    <name type="common">Polychaete worm</name>
    <dbReference type="NCBI Taxonomy" id="283909"/>
    <lineage>
        <taxon>Eukaryota</taxon>
        <taxon>Metazoa</taxon>
        <taxon>Spiralia</taxon>
        <taxon>Lophotrochozoa</taxon>
        <taxon>Annelida</taxon>
        <taxon>Polychaeta</taxon>
        <taxon>Sedentaria</taxon>
        <taxon>Scolecida</taxon>
        <taxon>Capitellidae</taxon>
        <taxon>Capitella</taxon>
    </lineage>
</organism>
<feature type="domain" description="N-acetyltransferase" evidence="1">
    <location>
        <begin position="23"/>
        <end position="177"/>
    </location>
</feature>
<gene>
    <name evidence="2" type="ORF">CAPTEDRAFT_206689</name>
</gene>
<evidence type="ECO:0000313" key="2">
    <source>
        <dbReference type="EMBL" id="ELU14256.1"/>
    </source>
</evidence>
<evidence type="ECO:0000313" key="4">
    <source>
        <dbReference type="Proteomes" id="UP000014760"/>
    </source>
</evidence>
<evidence type="ECO:0000313" key="3">
    <source>
        <dbReference type="EnsemblMetazoa" id="CapteP206689"/>
    </source>
</evidence>
<keyword evidence="4" id="KW-1185">Reference proteome</keyword>
<dbReference type="HOGENOM" id="CLU_909854_0_0_1"/>